<evidence type="ECO:0000313" key="2">
    <source>
        <dbReference type="EMBL" id="CAD9090792.1"/>
    </source>
</evidence>
<sequence>MSTKHSHRSSLPTSEEHAVPLRRVPAPHRVSKGERETDAVVLGSQEPPEGRYSTVVRQSFGSSDANRQEARALDAQRRQRSMAMNQKNFPFGYEGVALPIISEAQGAQQSAVDELRRQRSQGYTSESPAPYTSADRSSGRTTPALAAKLEIQAHMERMRSSNVFSAAPSPVPTSTQRGSYASHDATGMAKQREDAARLRRIQTQTSWCTGHERGDWKSVKESTMDGRAGVPAKLSTQNLATCINIGSETVSKKDTLKSLKQVDFVPHRASPTPPPAFSAHEDHLVLGYRPRDVNSTNRVSYTPTMFVRGD</sequence>
<proteinExistence type="predicted"/>
<feature type="region of interest" description="Disordered" evidence="1">
    <location>
        <begin position="109"/>
        <end position="141"/>
    </location>
</feature>
<organism evidence="2">
    <name type="scientific">Neobodo designis</name>
    <name type="common">Flagellated protozoan</name>
    <name type="synonym">Bodo designis</name>
    <dbReference type="NCBI Taxonomy" id="312471"/>
    <lineage>
        <taxon>Eukaryota</taxon>
        <taxon>Discoba</taxon>
        <taxon>Euglenozoa</taxon>
        <taxon>Kinetoplastea</taxon>
        <taxon>Metakinetoplastina</taxon>
        <taxon>Neobodonida</taxon>
        <taxon>Neobodo</taxon>
    </lineage>
</organism>
<feature type="region of interest" description="Disordered" evidence="1">
    <location>
        <begin position="163"/>
        <end position="184"/>
    </location>
</feature>
<feature type="region of interest" description="Disordered" evidence="1">
    <location>
        <begin position="1"/>
        <end position="52"/>
    </location>
</feature>
<gene>
    <name evidence="2" type="ORF">NDES1114_LOCUS1689</name>
</gene>
<reference evidence="2" key="1">
    <citation type="submission" date="2021-01" db="EMBL/GenBank/DDBJ databases">
        <authorList>
            <person name="Corre E."/>
            <person name="Pelletier E."/>
            <person name="Niang G."/>
            <person name="Scheremetjew M."/>
            <person name="Finn R."/>
            <person name="Kale V."/>
            <person name="Holt S."/>
            <person name="Cochrane G."/>
            <person name="Meng A."/>
            <person name="Brown T."/>
            <person name="Cohen L."/>
        </authorList>
    </citation>
    <scope>NUCLEOTIDE SEQUENCE</scope>
    <source>
        <strain evidence="2">CCAP 1951/1</strain>
    </source>
</reference>
<name>A0A7S1KZY9_NEODS</name>
<evidence type="ECO:0000256" key="1">
    <source>
        <dbReference type="SAM" id="MobiDB-lite"/>
    </source>
</evidence>
<protein>
    <submittedName>
        <fullName evidence="2">Uncharacterized protein</fullName>
    </submittedName>
</protein>
<dbReference type="AlphaFoldDB" id="A0A7S1KZY9"/>
<dbReference type="EMBL" id="HBGF01002435">
    <property type="protein sequence ID" value="CAD9090792.1"/>
    <property type="molecule type" value="Transcribed_RNA"/>
</dbReference>
<accession>A0A7S1KZY9</accession>